<evidence type="ECO:0000259" key="2">
    <source>
        <dbReference type="Pfam" id="PF03413"/>
    </source>
</evidence>
<dbReference type="AlphaFoldDB" id="A0A6L6JCG3"/>
<feature type="chain" id="PRO_5026773712" evidence="1">
    <location>
        <begin position="23"/>
        <end position="118"/>
    </location>
</feature>
<dbReference type="Proteomes" id="UP000478183">
    <property type="component" value="Unassembled WGS sequence"/>
</dbReference>
<name>A0A6L6JCG3_9RHOB</name>
<evidence type="ECO:0000313" key="3">
    <source>
        <dbReference type="EMBL" id="MTH79792.1"/>
    </source>
</evidence>
<keyword evidence="1" id="KW-0732">Signal</keyword>
<accession>A0A6L6JCG3</accession>
<dbReference type="OrthoDB" id="7856745at2"/>
<dbReference type="EMBL" id="WMIE01000020">
    <property type="protein sequence ID" value="MTH79792.1"/>
    <property type="molecule type" value="Genomic_DNA"/>
</dbReference>
<evidence type="ECO:0000313" key="4">
    <source>
        <dbReference type="Proteomes" id="UP000478183"/>
    </source>
</evidence>
<organism evidence="3 4">
    <name type="scientific">Paracoccus aestuariivivens</name>
    <dbReference type="NCBI Taxonomy" id="1820333"/>
    <lineage>
        <taxon>Bacteria</taxon>
        <taxon>Pseudomonadati</taxon>
        <taxon>Pseudomonadota</taxon>
        <taxon>Alphaproteobacteria</taxon>
        <taxon>Rhodobacterales</taxon>
        <taxon>Paracoccaceae</taxon>
        <taxon>Paracoccus</taxon>
    </lineage>
</organism>
<feature type="signal peptide" evidence="1">
    <location>
        <begin position="1"/>
        <end position="22"/>
    </location>
</feature>
<dbReference type="InterPro" id="IPR025711">
    <property type="entry name" value="PepSY"/>
</dbReference>
<protein>
    <submittedName>
        <fullName evidence="3">Peptidase</fullName>
    </submittedName>
</protein>
<feature type="domain" description="PepSY" evidence="2">
    <location>
        <begin position="53"/>
        <end position="111"/>
    </location>
</feature>
<dbReference type="Pfam" id="PF03413">
    <property type="entry name" value="PepSY"/>
    <property type="match status" value="1"/>
</dbReference>
<dbReference type="Gene3D" id="3.10.450.40">
    <property type="match status" value="1"/>
</dbReference>
<sequence length="118" mass="12997">MTRRPLSILFLTALLWLGPAVAPHAQSPLPPLEAEDGLDAGFARGAVLRGEILPLDQILDIVRAEFDGQIVEIQLELEEGVLTYEFDILSPEGRLFEVEIDAASGKILEVEDEDEEDD</sequence>
<evidence type="ECO:0000256" key="1">
    <source>
        <dbReference type="SAM" id="SignalP"/>
    </source>
</evidence>
<keyword evidence="4" id="KW-1185">Reference proteome</keyword>
<gene>
    <name evidence="3" type="ORF">GL286_18935</name>
</gene>
<reference evidence="3 4" key="1">
    <citation type="submission" date="2019-11" db="EMBL/GenBank/DDBJ databases">
        <authorList>
            <person name="Dong K."/>
        </authorList>
    </citation>
    <scope>NUCLEOTIDE SEQUENCE [LARGE SCALE GENOMIC DNA]</scope>
    <source>
        <strain evidence="3 4">NBRC 111993</strain>
    </source>
</reference>
<proteinExistence type="predicted"/>
<dbReference type="RefSeq" id="WP_155097141.1">
    <property type="nucleotide sequence ID" value="NZ_WMIE01000020.1"/>
</dbReference>
<comment type="caution">
    <text evidence="3">The sequence shown here is derived from an EMBL/GenBank/DDBJ whole genome shotgun (WGS) entry which is preliminary data.</text>
</comment>